<proteinExistence type="predicted"/>
<gene>
    <name evidence="2" type="ORF">L6E24_10660</name>
</gene>
<protein>
    <recommendedName>
        <fullName evidence="4">Archaeal flagella protein FlaD/E domain-containing protein</fullName>
    </recommendedName>
</protein>
<dbReference type="RefSeq" id="WP_257741967.1">
    <property type="nucleotide sequence ID" value="NZ_CP096115.1"/>
</dbReference>
<feature type="region of interest" description="Disordered" evidence="1">
    <location>
        <begin position="65"/>
        <end position="98"/>
    </location>
</feature>
<evidence type="ECO:0000256" key="1">
    <source>
        <dbReference type="SAM" id="MobiDB-lite"/>
    </source>
</evidence>
<organism evidence="2 3">
    <name type="scientific">Methanoplanus endosymbiosus</name>
    <dbReference type="NCBI Taxonomy" id="33865"/>
    <lineage>
        <taxon>Archaea</taxon>
        <taxon>Methanobacteriati</taxon>
        <taxon>Methanobacteriota</taxon>
        <taxon>Stenosarchaea group</taxon>
        <taxon>Methanomicrobia</taxon>
        <taxon>Methanomicrobiales</taxon>
        <taxon>Methanomicrobiaceae</taxon>
        <taxon>Methanoplanus</taxon>
    </lineage>
</organism>
<name>A0A9E7PM14_9EURY</name>
<dbReference type="GeneID" id="74308167"/>
<dbReference type="KEGG" id="mend:L6E24_10660"/>
<evidence type="ECO:0000313" key="3">
    <source>
        <dbReference type="Proteomes" id="UP001060368"/>
    </source>
</evidence>
<sequence length="270" mass="30977">MAVNQSQVDHILNTASADDPEVKLQNLQDEVDLLKKSVKKLLIDLRERMNELDNPFILSNYSQSAIESPPRQNELPAAEEEIPEETLPAIPGDELVSPARLPDKNLTDSLSASLKDDDLLAALHRQIDDIKRNAPEVSEQAKEKPKLQKLHGIFEWTARMVKKYGHDRMEIMMESYRSMGYVSDEYCSQIKDIARLMPQSIGEYHEIGSEEFVAELYVLNRILYPDDSSLDREMIDVMMDNKSIEDLVKTKGRSKEEAIEEDWIDMLEEI</sequence>
<evidence type="ECO:0008006" key="4">
    <source>
        <dbReference type="Google" id="ProtNLM"/>
    </source>
</evidence>
<dbReference type="AlphaFoldDB" id="A0A9E7PM14"/>
<dbReference type="EMBL" id="CP096115">
    <property type="protein sequence ID" value="UUX91817.1"/>
    <property type="molecule type" value="Genomic_DNA"/>
</dbReference>
<accession>A0A9E7PM14</accession>
<evidence type="ECO:0000313" key="2">
    <source>
        <dbReference type="EMBL" id="UUX91817.1"/>
    </source>
</evidence>
<keyword evidence="3" id="KW-1185">Reference proteome</keyword>
<reference evidence="2" key="1">
    <citation type="submission" date="2022-04" db="EMBL/GenBank/DDBJ databases">
        <title>Complete genome of Methanoplanus endosymbiosus DSM 3599.</title>
        <authorList>
            <person name="Chen S.-C."/>
            <person name="You Y.-T."/>
            <person name="Zhou Y.-Z."/>
            <person name="Lai M.-C."/>
        </authorList>
    </citation>
    <scope>NUCLEOTIDE SEQUENCE</scope>
    <source>
        <strain evidence="2">DSM 3599</strain>
    </source>
</reference>
<dbReference type="Proteomes" id="UP001060368">
    <property type="component" value="Chromosome"/>
</dbReference>